<dbReference type="InterPro" id="IPR042214">
    <property type="entry name" value="TruD_catalytic"/>
</dbReference>
<keyword evidence="3 4" id="KW-0413">Isomerase</keyword>
<dbReference type="Pfam" id="PF01142">
    <property type="entry name" value="TruD"/>
    <property type="match status" value="2"/>
</dbReference>
<dbReference type="GO" id="GO:0005829">
    <property type="term" value="C:cytosol"/>
    <property type="evidence" value="ECO:0007669"/>
    <property type="project" value="TreeGrafter"/>
</dbReference>
<gene>
    <name evidence="4" type="primary">truD</name>
    <name evidence="7" type="ORF">CKO40_03890</name>
</gene>
<evidence type="ECO:0000256" key="4">
    <source>
        <dbReference type="HAMAP-Rule" id="MF_01082"/>
    </source>
</evidence>
<dbReference type="InterPro" id="IPR050170">
    <property type="entry name" value="TruD_pseudoU_synthase"/>
</dbReference>
<sequence length="377" mass="41776">MVPFNGTTPDAWRPWRSFVELPYAFGDPPLRAWLRSQPDDFIVDEQLAFGPDGDGEHALLRVRKTSANTEWAARRIAALAGVSVKAVGYAGLKDRHAVTTQWFSVHLGRSPEPRWRLLAEDGLEVLEQSRHRRKLKRGNLAGNRFVIRLRGVEGDLDAAAKRLDMLAAQGAPNYFGAQRFGRNEGNLLRAQALFAGAAPRATRHQRGLWISAARSQLFNEALARRVERGEWLRALVGDRLQLRGSHSHFLVEEVDARIESRLVAGDLSPTGPLFGAGEPLTQDAVQALEQEVASAYPDWIDGLSETGLKQERRPLRLDIESLTLEWTAENDVILRFILPAGGYATAAIRELCTCRERPPQHEGDGPSAGRPALAVEV</sequence>
<comment type="catalytic activity">
    <reaction evidence="4">
        <text>uridine(13) in tRNA = pseudouridine(13) in tRNA</text>
        <dbReference type="Rhea" id="RHEA:42540"/>
        <dbReference type="Rhea" id="RHEA-COMP:10105"/>
        <dbReference type="Rhea" id="RHEA-COMP:10106"/>
        <dbReference type="ChEBI" id="CHEBI:65314"/>
        <dbReference type="ChEBI" id="CHEBI:65315"/>
        <dbReference type="EC" id="5.4.99.27"/>
    </reaction>
</comment>
<protein>
    <recommendedName>
        <fullName evidence="4">tRNA pseudouridine synthase D</fullName>
        <ecNumber evidence="4">5.4.99.27</ecNumber>
    </recommendedName>
    <alternativeName>
        <fullName evidence="4">tRNA pseudouridine(13) synthase</fullName>
    </alternativeName>
    <alternativeName>
        <fullName evidence="4">tRNA pseudouridylate synthase D</fullName>
    </alternativeName>
    <alternativeName>
        <fullName evidence="4">tRNA-uridine isomerase D</fullName>
    </alternativeName>
</protein>
<dbReference type="InterPro" id="IPR043165">
    <property type="entry name" value="TruD_insert_sf"/>
</dbReference>
<dbReference type="Gene3D" id="3.30.2350.20">
    <property type="entry name" value="TruD, catalytic domain"/>
    <property type="match status" value="1"/>
</dbReference>
<dbReference type="GO" id="GO:0160150">
    <property type="term" value="F:tRNA pseudouridine(13) synthase activity"/>
    <property type="evidence" value="ECO:0007669"/>
    <property type="project" value="UniProtKB-EC"/>
</dbReference>
<dbReference type="InterPro" id="IPR020103">
    <property type="entry name" value="PsdUridine_synth_cat_dom_sf"/>
</dbReference>
<evidence type="ECO:0000256" key="1">
    <source>
        <dbReference type="ARBA" id="ARBA00007953"/>
    </source>
</evidence>
<dbReference type="GO" id="GO:0031119">
    <property type="term" value="P:tRNA pseudouridine synthesis"/>
    <property type="evidence" value="ECO:0007669"/>
    <property type="project" value="UniProtKB-UniRule"/>
</dbReference>
<dbReference type="Gene3D" id="3.30.2340.10">
    <property type="entry name" value="TruD, insertion domain"/>
    <property type="match status" value="1"/>
</dbReference>
<dbReference type="InterPro" id="IPR011760">
    <property type="entry name" value="PsdUridine_synth_TruD_insert"/>
</dbReference>
<evidence type="ECO:0000313" key="7">
    <source>
        <dbReference type="EMBL" id="MBK1703711.1"/>
    </source>
</evidence>
<evidence type="ECO:0000256" key="5">
    <source>
        <dbReference type="SAM" id="MobiDB-lite"/>
    </source>
</evidence>
<reference evidence="7" key="2">
    <citation type="journal article" date="2020" name="Microorganisms">
        <title>Osmotic Adaptation and Compatible Solute Biosynthesis of Phototrophic Bacteria as Revealed from Genome Analyses.</title>
        <authorList>
            <person name="Imhoff J.F."/>
            <person name="Rahn T."/>
            <person name="Kunzel S."/>
            <person name="Keller A."/>
            <person name="Neulinger S.C."/>
        </authorList>
    </citation>
    <scope>NUCLEOTIDE SEQUENCE</scope>
    <source>
        <strain evidence="7">DSM 11080</strain>
    </source>
</reference>
<feature type="active site" description="Nucleophile" evidence="4">
    <location>
        <position position="94"/>
    </location>
</feature>
<dbReference type="PANTHER" id="PTHR47811:SF1">
    <property type="entry name" value="TRNA PSEUDOURIDINE SYNTHASE D"/>
    <property type="match status" value="1"/>
</dbReference>
<dbReference type="SUPFAM" id="SSF55120">
    <property type="entry name" value="Pseudouridine synthase"/>
    <property type="match status" value="1"/>
</dbReference>
<keyword evidence="2 4" id="KW-0819">tRNA processing</keyword>
<dbReference type="EC" id="5.4.99.27" evidence="4"/>
<proteinExistence type="inferred from homology"/>
<feature type="region of interest" description="Disordered" evidence="5">
    <location>
        <begin position="356"/>
        <end position="377"/>
    </location>
</feature>
<dbReference type="InterPro" id="IPR001656">
    <property type="entry name" value="PsdUridine_synth_TruD"/>
</dbReference>
<evidence type="ECO:0000313" key="8">
    <source>
        <dbReference type="Proteomes" id="UP001296776"/>
    </source>
</evidence>
<name>A0AAJ0U1U1_9GAMM</name>
<reference evidence="7" key="1">
    <citation type="submission" date="2017-08" db="EMBL/GenBank/DDBJ databases">
        <authorList>
            <person name="Imhoff J.F."/>
            <person name="Rahn T."/>
            <person name="Kuenzel S."/>
            <person name="Neulinger S.C."/>
        </authorList>
    </citation>
    <scope>NUCLEOTIDE SEQUENCE</scope>
    <source>
        <strain evidence="7">DSM 11080</strain>
    </source>
</reference>
<keyword evidence="8" id="KW-1185">Reference proteome</keyword>
<dbReference type="EMBL" id="NRSJ01000004">
    <property type="protein sequence ID" value="MBK1703711.1"/>
    <property type="molecule type" value="Genomic_DNA"/>
</dbReference>
<comment type="caution">
    <text evidence="7">The sequence shown here is derived from an EMBL/GenBank/DDBJ whole genome shotgun (WGS) entry which is preliminary data.</text>
</comment>
<dbReference type="HAMAP" id="MF_01082">
    <property type="entry name" value="TruD"/>
    <property type="match status" value="1"/>
</dbReference>
<dbReference type="InterPro" id="IPR020119">
    <property type="entry name" value="PsdUridine_synth_TruD_CS"/>
</dbReference>
<dbReference type="Proteomes" id="UP001296776">
    <property type="component" value="Unassembled WGS sequence"/>
</dbReference>
<evidence type="ECO:0000256" key="2">
    <source>
        <dbReference type="ARBA" id="ARBA00022694"/>
    </source>
</evidence>
<dbReference type="CDD" id="cd02575">
    <property type="entry name" value="PseudoU_synth_EcTruD"/>
    <property type="match status" value="1"/>
</dbReference>
<feature type="domain" description="TRUD" evidence="6">
    <location>
        <begin position="170"/>
        <end position="317"/>
    </location>
</feature>
<organism evidence="7 8">
    <name type="scientific">Halochromatium glycolicum</name>
    <dbReference type="NCBI Taxonomy" id="85075"/>
    <lineage>
        <taxon>Bacteria</taxon>
        <taxon>Pseudomonadati</taxon>
        <taxon>Pseudomonadota</taxon>
        <taxon>Gammaproteobacteria</taxon>
        <taxon>Chromatiales</taxon>
        <taxon>Chromatiaceae</taxon>
        <taxon>Halochromatium</taxon>
    </lineage>
</organism>
<dbReference type="GO" id="GO:0003723">
    <property type="term" value="F:RNA binding"/>
    <property type="evidence" value="ECO:0007669"/>
    <property type="project" value="InterPro"/>
</dbReference>
<comment type="similarity">
    <text evidence="1 4">Belongs to the pseudouridine synthase TruD family.</text>
</comment>
<dbReference type="PROSITE" id="PS01268">
    <property type="entry name" value="UPF0024"/>
    <property type="match status" value="1"/>
</dbReference>
<dbReference type="AlphaFoldDB" id="A0AAJ0U1U1"/>
<accession>A0AAJ0U1U1</accession>
<evidence type="ECO:0000256" key="3">
    <source>
        <dbReference type="ARBA" id="ARBA00023235"/>
    </source>
</evidence>
<dbReference type="PROSITE" id="PS50984">
    <property type="entry name" value="TRUD"/>
    <property type="match status" value="1"/>
</dbReference>
<dbReference type="NCBIfam" id="NF002153">
    <property type="entry name" value="PRK00984.1-2"/>
    <property type="match status" value="1"/>
</dbReference>
<dbReference type="PANTHER" id="PTHR47811">
    <property type="entry name" value="TRNA PSEUDOURIDINE SYNTHASE D"/>
    <property type="match status" value="1"/>
</dbReference>
<evidence type="ECO:0000259" key="6">
    <source>
        <dbReference type="PROSITE" id="PS50984"/>
    </source>
</evidence>
<comment type="function">
    <text evidence="4">Responsible for synthesis of pseudouridine from uracil-13 in transfer RNAs.</text>
</comment>